<evidence type="ECO:0000313" key="2">
    <source>
        <dbReference type="Proteomes" id="UP001230649"/>
    </source>
</evidence>
<keyword evidence="2" id="KW-1185">Reference proteome</keyword>
<proteinExistence type="predicted"/>
<gene>
    <name evidence="1" type="ORF">QFC20_004639</name>
</gene>
<organism evidence="1 2">
    <name type="scientific">Naganishia adeliensis</name>
    <dbReference type="NCBI Taxonomy" id="92952"/>
    <lineage>
        <taxon>Eukaryota</taxon>
        <taxon>Fungi</taxon>
        <taxon>Dikarya</taxon>
        <taxon>Basidiomycota</taxon>
        <taxon>Agaricomycotina</taxon>
        <taxon>Tremellomycetes</taxon>
        <taxon>Filobasidiales</taxon>
        <taxon>Filobasidiaceae</taxon>
        <taxon>Naganishia</taxon>
    </lineage>
</organism>
<reference evidence="1" key="1">
    <citation type="submission" date="2023-04" db="EMBL/GenBank/DDBJ databases">
        <title>Draft Genome sequencing of Naganishia species isolated from polar environments using Oxford Nanopore Technology.</title>
        <authorList>
            <person name="Leo P."/>
            <person name="Venkateswaran K."/>
        </authorList>
    </citation>
    <scope>NUCLEOTIDE SEQUENCE</scope>
    <source>
        <strain evidence="1">MNA-CCFEE 5262</strain>
    </source>
</reference>
<name>A0ACC2VXJ9_9TREE</name>
<accession>A0ACC2VXJ9</accession>
<evidence type="ECO:0000313" key="1">
    <source>
        <dbReference type="EMBL" id="KAJ9104062.1"/>
    </source>
</evidence>
<dbReference type="EMBL" id="JASBWS010000056">
    <property type="protein sequence ID" value="KAJ9104062.1"/>
    <property type="molecule type" value="Genomic_DNA"/>
</dbReference>
<protein>
    <submittedName>
        <fullName evidence="1">Uncharacterized protein</fullName>
    </submittedName>
</protein>
<sequence length="339" mass="38138">MPHPPQPLASAQQIYASRSRKDGVPADIEEDLRVVGCMLIQEVGILLELPQSTMATAQVLLHRFFYVSSMLSFSINDTSIAALYLSTKLCETPIRLKALLGVYLAVLHRNQHIRKSIAASSSSSSALRRPPLSTGGMDEWTEGFVYQPPPAHASVWWEIKEAICVAEMQILKRLGFNMQVDLAYSHMVNYCKILDLVTIPGVVQHCWGILNDALQTPVYTHHPPPTIACFSILLASRLRRIPLPDNWWILFDADYEDMMACCGYLMWLWKRWGDPSSAPMSATEVSAGEGEGKETDAEESEESRLARWSVMWKMASSRHYVRSFVIDQSLEGDYGWVSV</sequence>
<comment type="caution">
    <text evidence="1">The sequence shown here is derived from an EMBL/GenBank/DDBJ whole genome shotgun (WGS) entry which is preliminary data.</text>
</comment>
<dbReference type="Proteomes" id="UP001230649">
    <property type="component" value="Unassembled WGS sequence"/>
</dbReference>